<dbReference type="InterPro" id="IPR036890">
    <property type="entry name" value="HATPase_C_sf"/>
</dbReference>
<keyword evidence="4" id="KW-1003">Cell membrane</keyword>
<dbReference type="Pfam" id="PF13426">
    <property type="entry name" value="PAS_9"/>
    <property type="match status" value="1"/>
</dbReference>
<dbReference type="InterPro" id="IPR008207">
    <property type="entry name" value="Sig_transdc_His_kin_Hpt_dom"/>
</dbReference>
<evidence type="ECO:0000256" key="6">
    <source>
        <dbReference type="ARBA" id="ARBA00022679"/>
    </source>
</evidence>
<evidence type="ECO:0000256" key="9">
    <source>
        <dbReference type="ARBA" id="ARBA00022777"/>
    </source>
</evidence>
<evidence type="ECO:0000259" key="19">
    <source>
        <dbReference type="PROSITE" id="PS50894"/>
    </source>
</evidence>
<evidence type="ECO:0000256" key="4">
    <source>
        <dbReference type="ARBA" id="ARBA00022475"/>
    </source>
</evidence>
<dbReference type="SUPFAM" id="SSF55874">
    <property type="entry name" value="ATPase domain of HSP90 chaperone/DNA topoisomerase II/histidine kinase"/>
    <property type="match status" value="1"/>
</dbReference>
<dbReference type="NCBIfam" id="TIGR00229">
    <property type="entry name" value="sensory_box"/>
    <property type="match status" value="2"/>
</dbReference>
<feature type="domain" description="Response regulatory" evidence="16">
    <location>
        <begin position="855"/>
        <end position="971"/>
    </location>
</feature>
<dbReference type="CDD" id="cd17546">
    <property type="entry name" value="REC_hyHK_CKI1_RcsC-like"/>
    <property type="match status" value="1"/>
</dbReference>
<dbReference type="CDD" id="cd00130">
    <property type="entry name" value="PAS"/>
    <property type="match status" value="2"/>
</dbReference>
<accession>A0A1J5QWI1</accession>
<dbReference type="SUPFAM" id="SSF47384">
    <property type="entry name" value="Homodimeric domain of signal transducing histidine kinase"/>
    <property type="match status" value="1"/>
</dbReference>
<feature type="transmembrane region" description="Helical" evidence="14">
    <location>
        <begin position="182"/>
        <end position="204"/>
    </location>
</feature>
<feature type="transmembrane region" description="Helical" evidence="14">
    <location>
        <begin position="216"/>
        <end position="238"/>
    </location>
</feature>
<proteinExistence type="predicted"/>
<dbReference type="FunFam" id="3.30.565.10:FF:000010">
    <property type="entry name" value="Sensor histidine kinase RcsC"/>
    <property type="match status" value="1"/>
</dbReference>
<dbReference type="EC" id="2.7.13.3" evidence="3"/>
<dbReference type="AlphaFoldDB" id="A0A1J5QWI1"/>
<keyword evidence="7 14" id="KW-0812">Transmembrane</keyword>
<keyword evidence="9" id="KW-0418">Kinase</keyword>
<protein>
    <recommendedName>
        <fullName evidence="3">histidine kinase</fullName>
        <ecNumber evidence="3">2.7.13.3</ecNumber>
    </recommendedName>
</protein>
<evidence type="ECO:0000256" key="12">
    <source>
        <dbReference type="ARBA" id="ARBA00023012"/>
    </source>
</evidence>
<gene>
    <name evidence="20" type="primary">arcB_13</name>
    <name evidence="20" type="ORF">GALL_363890</name>
</gene>
<dbReference type="CDD" id="cd00082">
    <property type="entry name" value="HisKA"/>
    <property type="match status" value="1"/>
</dbReference>
<dbReference type="GO" id="GO:0005524">
    <property type="term" value="F:ATP binding"/>
    <property type="evidence" value="ECO:0007669"/>
    <property type="project" value="UniProtKB-KW"/>
</dbReference>
<sequence>MAGKQSAWLLINLAALSMCTGKNTLNRLLRYQRSDMPKMLGLAFLYALLIKINFAYLTPPGSMPIVGLAGGLGLAALLVGGRRLWPAIPAGALIAYAALLDRTQLLSSLIALGSNAVEPLIGVWLLRHGSWKGARFDPGLNHSLDYIGLGFAGAISAGIVALAGTAWMLIAGTLALPIFPAVFLHWWIGNFIGIVLFAPFILVWRQMPPWCGWQGAIEAALCFGLAFLAGQIIFLGWFHHQFGQVAHAFWMFLFIACAAVRFGKRGVSLLICITTLQSMVGASHGIYAFWVNATHPSMLVLWLFMIIYSVVGTMLVIVLNEIKQTDMLRKSEERWKFALEGAGDGVWDWNLQTDEVDFSNRYKELYGYTDDDIAADPAGWSQRIHPDDRKRVAQDVRAYLDGKTAVYVNEHRAYCRDGSMKWVLARGMAVERDANGKPVRMVGTHVDITDRKRIEDTLRRNEERSRHMLEVSPIAVRIKRISDDHLIFANQAYARMFHTTLDKIIGETPEKFYQDVQEYHDINDALSRGNDFVDRPLALRTVDGQDIWVLASFTHIEYENELAILGWFYDVTSLKKAKEIAEETAGIKANFLASMSHEIRTPMNAIVGLSQLALDRQISPEVRDYLEKIYMSSQSLLGILNDILDFSKLDAGRVRIEHSDFNLDAMLRRLHRLFSYNAEQKRLAIEIELASDLPRNLVGDALRIQQILSNLIGNAIKFTEQGKIVLKVSMRGRTDDQVRVLFQVEDTGIGMSEKDRAALFVPFSQADGSITRRFGGTGLGLAISNSLLQLMGGAFSVQSIPGKGTTFEFELTLGLSDFDASQALSPSEDRRKKRRDVGALAAELHEQGQSAAGARILLAEDNVINQQVAADFLRLSGMSVEIASNGKEALELLENGRFDAVLMDVNMPVMGGVEATRLIRKQQRFKDLPIIALTAGVTQEEREHCLASGMNHFVSKPIDPEQLVAVLANWIRPDRPSGMEIARSTPVEAGTDLRTLPGFDLEPLLNMLRGDQARVIHLLSNFRQEYAGFLPGIQAKIDAGDLQAAGGMLHALKGAAASMGAENLCEKIRDLEAELGQGGFSSACFDEFRAAFETVMASLEGLHRPE</sequence>
<evidence type="ECO:0000256" key="7">
    <source>
        <dbReference type="ARBA" id="ARBA00022692"/>
    </source>
</evidence>
<keyword evidence="12" id="KW-0902">Two-component regulatory system</keyword>
<evidence type="ECO:0000256" key="13">
    <source>
        <dbReference type="ARBA" id="ARBA00023136"/>
    </source>
</evidence>
<evidence type="ECO:0000256" key="1">
    <source>
        <dbReference type="ARBA" id="ARBA00000085"/>
    </source>
</evidence>
<evidence type="ECO:0000259" key="15">
    <source>
        <dbReference type="PROSITE" id="PS50109"/>
    </source>
</evidence>
<dbReference type="SUPFAM" id="SSF47226">
    <property type="entry name" value="Histidine-containing phosphotransfer domain, HPT domain"/>
    <property type="match status" value="1"/>
</dbReference>
<dbReference type="Pfam" id="PF05231">
    <property type="entry name" value="MASE1"/>
    <property type="match status" value="1"/>
</dbReference>
<keyword evidence="6 20" id="KW-0808">Transferase</keyword>
<evidence type="ECO:0000256" key="8">
    <source>
        <dbReference type="ARBA" id="ARBA00022741"/>
    </source>
</evidence>
<dbReference type="Pfam" id="PF08447">
    <property type="entry name" value="PAS_3"/>
    <property type="match status" value="1"/>
</dbReference>
<dbReference type="InterPro" id="IPR007895">
    <property type="entry name" value="MASE1"/>
</dbReference>
<dbReference type="Gene3D" id="3.30.450.20">
    <property type="entry name" value="PAS domain"/>
    <property type="match status" value="2"/>
</dbReference>
<dbReference type="PANTHER" id="PTHR45339:SF3">
    <property type="entry name" value="HISTIDINE KINASE"/>
    <property type="match status" value="1"/>
</dbReference>
<feature type="transmembrane region" description="Helical" evidence="14">
    <location>
        <begin position="146"/>
        <end position="170"/>
    </location>
</feature>
<dbReference type="InterPro" id="IPR000700">
    <property type="entry name" value="PAS-assoc_C"/>
</dbReference>
<dbReference type="FunFam" id="1.10.287.130:FF:000002">
    <property type="entry name" value="Two-component osmosensing histidine kinase"/>
    <property type="match status" value="1"/>
</dbReference>
<feature type="transmembrane region" description="Helical" evidence="14">
    <location>
        <begin position="269"/>
        <end position="293"/>
    </location>
</feature>
<feature type="domain" description="PAS" evidence="17">
    <location>
        <begin position="331"/>
        <end position="403"/>
    </location>
</feature>
<name>A0A1J5QWI1_9ZZZZ</name>
<dbReference type="Pfam" id="PF02518">
    <property type="entry name" value="HATPase_c"/>
    <property type="match status" value="1"/>
</dbReference>
<feature type="transmembrane region" description="Helical" evidence="14">
    <location>
        <begin position="62"/>
        <end position="79"/>
    </location>
</feature>
<dbReference type="InterPro" id="IPR011006">
    <property type="entry name" value="CheY-like_superfamily"/>
</dbReference>
<dbReference type="InterPro" id="IPR004358">
    <property type="entry name" value="Sig_transdc_His_kin-like_C"/>
</dbReference>
<dbReference type="Pfam" id="PF00072">
    <property type="entry name" value="Response_reg"/>
    <property type="match status" value="1"/>
</dbReference>
<dbReference type="GO" id="GO:0005886">
    <property type="term" value="C:plasma membrane"/>
    <property type="evidence" value="ECO:0007669"/>
    <property type="project" value="UniProtKB-SubCell"/>
</dbReference>
<keyword evidence="8" id="KW-0547">Nucleotide-binding</keyword>
<feature type="domain" description="HPt" evidence="19">
    <location>
        <begin position="1011"/>
        <end position="1102"/>
    </location>
</feature>
<dbReference type="InterPro" id="IPR036641">
    <property type="entry name" value="HPT_dom_sf"/>
</dbReference>
<evidence type="ECO:0000259" key="16">
    <source>
        <dbReference type="PROSITE" id="PS50110"/>
    </source>
</evidence>
<dbReference type="InterPro" id="IPR000014">
    <property type="entry name" value="PAS"/>
</dbReference>
<comment type="catalytic activity">
    <reaction evidence="1">
        <text>ATP + protein L-histidine = ADP + protein N-phospho-L-histidine.</text>
        <dbReference type="EC" id="2.7.13.3"/>
    </reaction>
</comment>
<evidence type="ECO:0000256" key="2">
    <source>
        <dbReference type="ARBA" id="ARBA00004651"/>
    </source>
</evidence>
<evidence type="ECO:0000313" key="20">
    <source>
        <dbReference type="EMBL" id="OIQ81835.1"/>
    </source>
</evidence>
<organism evidence="20">
    <name type="scientific">mine drainage metagenome</name>
    <dbReference type="NCBI Taxonomy" id="410659"/>
    <lineage>
        <taxon>unclassified sequences</taxon>
        <taxon>metagenomes</taxon>
        <taxon>ecological metagenomes</taxon>
    </lineage>
</organism>
<dbReference type="PROSITE" id="PS50894">
    <property type="entry name" value="HPT"/>
    <property type="match status" value="1"/>
</dbReference>
<feature type="transmembrane region" description="Helical" evidence="14">
    <location>
        <begin position="299"/>
        <end position="320"/>
    </location>
</feature>
<dbReference type="Gene3D" id="3.40.50.2300">
    <property type="match status" value="1"/>
</dbReference>
<dbReference type="Pfam" id="PF01627">
    <property type="entry name" value="Hpt"/>
    <property type="match status" value="1"/>
</dbReference>
<dbReference type="InterPro" id="IPR036097">
    <property type="entry name" value="HisK_dim/P_sf"/>
</dbReference>
<dbReference type="GO" id="GO:0000155">
    <property type="term" value="F:phosphorelay sensor kinase activity"/>
    <property type="evidence" value="ECO:0007669"/>
    <property type="project" value="InterPro"/>
</dbReference>
<evidence type="ECO:0000256" key="3">
    <source>
        <dbReference type="ARBA" id="ARBA00012438"/>
    </source>
</evidence>
<keyword evidence="11 14" id="KW-1133">Transmembrane helix</keyword>
<dbReference type="PROSITE" id="PS50109">
    <property type="entry name" value="HIS_KIN"/>
    <property type="match status" value="1"/>
</dbReference>
<dbReference type="SMART" id="SM00448">
    <property type="entry name" value="REC"/>
    <property type="match status" value="1"/>
</dbReference>
<dbReference type="InterPro" id="IPR005467">
    <property type="entry name" value="His_kinase_dom"/>
</dbReference>
<dbReference type="SMART" id="SM00387">
    <property type="entry name" value="HATPase_c"/>
    <property type="match status" value="1"/>
</dbReference>
<dbReference type="PROSITE" id="PS50112">
    <property type="entry name" value="PAS"/>
    <property type="match status" value="1"/>
</dbReference>
<dbReference type="InterPro" id="IPR003661">
    <property type="entry name" value="HisK_dim/P_dom"/>
</dbReference>
<dbReference type="PANTHER" id="PTHR45339">
    <property type="entry name" value="HYBRID SIGNAL TRANSDUCTION HISTIDINE KINASE J"/>
    <property type="match status" value="1"/>
</dbReference>
<reference evidence="20" key="1">
    <citation type="submission" date="2016-10" db="EMBL/GenBank/DDBJ databases">
        <title>Sequence of Gallionella enrichment culture.</title>
        <authorList>
            <person name="Poehlein A."/>
            <person name="Muehling M."/>
            <person name="Daniel R."/>
        </authorList>
    </citation>
    <scope>NUCLEOTIDE SEQUENCE</scope>
</reference>
<dbReference type="Gene3D" id="1.10.287.130">
    <property type="match status" value="1"/>
</dbReference>
<dbReference type="SMART" id="SM00388">
    <property type="entry name" value="HisKA"/>
    <property type="match status" value="1"/>
</dbReference>
<evidence type="ECO:0000256" key="11">
    <source>
        <dbReference type="ARBA" id="ARBA00022989"/>
    </source>
</evidence>
<evidence type="ECO:0000259" key="18">
    <source>
        <dbReference type="PROSITE" id="PS50113"/>
    </source>
</evidence>
<dbReference type="PROSITE" id="PS50110">
    <property type="entry name" value="RESPONSE_REGULATORY"/>
    <property type="match status" value="1"/>
</dbReference>
<evidence type="ECO:0000259" key="17">
    <source>
        <dbReference type="PROSITE" id="PS50112"/>
    </source>
</evidence>
<evidence type="ECO:0000256" key="10">
    <source>
        <dbReference type="ARBA" id="ARBA00022840"/>
    </source>
</evidence>
<dbReference type="PRINTS" id="PR00344">
    <property type="entry name" value="BCTRLSENSOR"/>
</dbReference>
<feature type="domain" description="Histidine kinase" evidence="15">
    <location>
        <begin position="594"/>
        <end position="815"/>
    </location>
</feature>
<feature type="transmembrane region" description="Helical" evidence="14">
    <location>
        <begin position="106"/>
        <end position="126"/>
    </location>
</feature>
<dbReference type="PROSITE" id="PS50113">
    <property type="entry name" value="PAC"/>
    <property type="match status" value="1"/>
</dbReference>
<dbReference type="Gene3D" id="1.20.120.160">
    <property type="entry name" value="HPT domain"/>
    <property type="match status" value="1"/>
</dbReference>
<dbReference type="SUPFAM" id="SSF52172">
    <property type="entry name" value="CheY-like"/>
    <property type="match status" value="1"/>
</dbReference>
<dbReference type="InterPro" id="IPR001789">
    <property type="entry name" value="Sig_transdc_resp-reg_receiver"/>
</dbReference>
<dbReference type="Gene3D" id="3.30.565.10">
    <property type="entry name" value="Histidine kinase-like ATPase, C-terminal domain"/>
    <property type="match status" value="1"/>
</dbReference>
<keyword evidence="5" id="KW-0597">Phosphoprotein</keyword>
<dbReference type="EMBL" id="MLJW01000875">
    <property type="protein sequence ID" value="OIQ81835.1"/>
    <property type="molecule type" value="Genomic_DNA"/>
</dbReference>
<dbReference type="InterPro" id="IPR001610">
    <property type="entry name" value="PAC"/>
</dbReference>
<dbReference type="Pfam" id="PF00512">
    <property type="entry name" value="HisKA"/>
    <property type="match status" value="1"/>
</dbReference>
<feature type="transmembrane region" description="Helical" evidence="14">
    <location>
        <begin position="37"/>
        <end position="56"/>
    </location>
</feature>
<keyword evidence="10" id="KW-0067">ATP-binding</keyword>
<dbReference type="SMART" id="SM00086">
    <property type="entry name" value="PAC"/>
    <property type="match status" value="2"/>
</dbReference>
<dbReference type="CDD" id="cd16922">
    <property type="entry name" value="HATPase_EvgS-ArcB-TorS-like"/>
    <property type="match status" value="1"/>
</dbReference>
<feature type="transmembrane region" description="Helical" evidence="14">
    <location>
        <begin position="244"/>
        <end position="262"/>
    </location>
</feature>
<dbReference type="InterPro" id="IPR003594">
    <property type="entry name" value="HATPase_dom"/>
</dbReference>
<dbReference type="InterPro" id="IPR013655">
    <property type="entry name" value="PAS_fold_3"/>
</dbReference>
<feature type="domain" description="PAC" evidence="18">
    <location>
        <begin position="407"/>
        <end position="460"/>
    </location>
</feature>
<evidence type="ECO:0000256" key="14">
    <source>
        <dbReference type="SAM" id="Phobius"/>
    </source>
</evidence>
<comment type="subcellular location">
    <subcellularLocation>
        <location evidence="2">Cell membrane</location>
        <topology evidence="2">Multi-pass membrane protein</topology>
    </subcellularLocation>
</comment>
<dbReference type="SUPFAM" id="SSF55785">
    <property type="entry name" value="PYP-like sensor domain (PAS domain)"/>
    <property type="match status" value="2"/>
</dbReference>
<dbReference type="InterPro" id="IPR035965">
    <property type="entry name" value="PAS-like_dom_sf"/>
</dbReference>
<dbReference type="SMART" id="SM00091">
    <property type="entry name" value="PAS"/>
    <property type="match status" value="2"/>
</dbReference>
<keyword evidence="13 14" id="KW-0472">Membrane</keyword>
<comment type="caution">
    <text evidence="20">The sequence shown here is derived from an EMBL/GenBank/DDBJ whole genome shotgun (WGS) entry which is preliminary data.</text>
</comment>
<evidence type="ECO:0000256" key="5">
    <source>
        <dbReference type="ARBA" id="ARBA00022553"/>
    </source>
</evidence>